<evidence type="ECO:0000313" key="1">
    <source>
        <dbReference type="EMBL" id="MBB5560573.1"/>
    </source>
</evidence>
<evidence type="ECO:0000313" key="2">
    <source>
        <dbReference type="Proteomes" id="UP000528824"/>
    </source>
</evidence>
<protein>
    <submittedName>
        <fullName evidence="1">Uncharacterized protein</fullName>
    </submittedName>
</protein>
<keyword evidence="2" id="KW-1185">Reference proteome</keyword>
<dbReference type="AlphaFoldDB" id="A0A7W8UM96"/>
<reference evidence="1 2" key="1">
    <citation type="submission" date="2020-08" db="EMBL/GenBank/DDBJ databases">
        <title>Genomic Encyclopedia of Type Strains, Phase IV (KMG-V): Genome sequencing to study the core and pangenomes of soil and plant-associated prokaryotes.</title>
        <authorList>
            <person name="Whitman W."/>
        </authorList>
    </citation>
    <scope>NUCLEOTIDE SEQUENCE [LARGE SCALE GENOMIC DNA]</scope>
    <source>
        <strain evidence="1 2">SEMIA 4034</strain>
    </source>
</reference>
<dbReference type="EMBL" id="JACHBC010000004">
    <property type="protein sequence ID" value="MBB5560573.1"/>
    <property type="molecule type" value="Genomic_DNA"/>
</dbReference>
<proteinExistence type="predicted"/>
<accession>A0A7W8UM96</accession>
<name>A0A7W8UM96_9HYPH</name>
<gene>
    <name evidence="1" type="ORF">GGI59_002235</name>
</gene>
<sequence>MFVSAREAADIGLQIALSLALTAGGMAIASAAMGGEKAGMSAIDVSRPLLWTAIPTRVDPTAQSYLRADAPAELELAARTGDRCHDRIGLRLSCDLIAASGAAASF</sequence>
<comment type="caution">
    <text evidence="1">The sequence shown here is derived from an EMBL/GenBank/DDBJ whole genome shotgun (WGS) entry which is preliminary data.</text>
</comment>
<dbReference type="Proteomes" id="UP000528824">
    <property type="component" value="Unassembled WGS sequence"/>
</dbReference>
<organism evidence="1 2">
    <name type="scientific">Rhizobium lentis</name>
    <dbReference type="NCBI Taxonomy" id="1138194"/>
    <lineage>
        <taxon>Bacteria</taxon>
        <taxon>Pseudomonadati</taxon>
        <taxon>Pseudomonadota</taxon>
        <taxon>Alphaproteobacteria</taxon>
        <taxon>Hyphomicrobiales</taxon>
        <taxon>Rhizobiaceae</taxon>
        <taxon>Rhizobium/Agrobacterium group</taxon>
        <taxon>Rhizobium</taxon>
    </lineage>
</organism>
<dbReference type="RefSeq" id="WP_183916169.1">
    <property type="nucleotide sequence ID" value="NZ_JACHBB010000004.1"/>
</dbReference>